<comment type="caution">
    <text evidence="3">The sequence shown here is derived from an EMBL/GenBank/DDBJ whole genome shotgun (WGS) entry which is preliminary data.</text>
</comment>
<gene>
    <name evidence="3" type="ORF">UCDDS831_g07216</name>
</gene>
<organism evidence="3 4">
    <name type="scientific">Diplodia seriata</name>
    <dbReference type="NCBI Taxonomy" id="420778"/>
    <lineage>
        <taxon>Eukaryota</taxon>
        <taxon>Fungi</taxon>
        <taxon>Dikarya</taxon>
        <taxon>Ascomycota</taxon>
        <taxon>Pezizomycotina</taxon>
        <taxon>Dothideomycetes</taxon>
        <taxon>Dothideomycetes incertae sedis</taxon>
        <taxon>Botryosphaeriales</taxon>
        <taxon>Botryosphaeriaceae</taxon>
        <taxon>Diplodia</taxon>
    </lineage>
</organism>
<evidence type="ECO:0000313" key="3">
    <source>
        <dbReference type="EMBL" id="KKY16124.1"/>
    </source>
</evidence>
<feature type="region of interest" description="Disordered" evidence="2">
    <location>
        <begin position="24"/>
        <end position="64"/>
    </location>
</feature>
<dbReference type="AlphaFoldDB" id="A0A0G2E000"/>
<keyword evidence="1" id="KW-0175">Coiled coil</keyword>
<feature type="compositionally biased region" description="Low complexity" evidence="2">
    <location>
        <begin position="52"/>
        <end position="64"/>
    </location>
</feature>
<reference evidence="3 4" key="1">
    <citation type="submission" date="2015-03" db="EMBL/GenBank/DDBJ databases">
        <authorList>
            <person name="Morales-Cruz A."/>
            <person name="Amrine K.C."/>
            <person name="Cantu D."/>
        </authorList>
    </citation>
    <scope>NUCLEOTIDE SEQUENCE [LARGE SCALE GENOMIC DNA]</scope>
    <source>
        <strain evidence="3">DS831</strain>
    </source>
</reference>
<dbReference type="Proteomes" id="UP000034182">
    <property type="component" value="Unassembled WGS sequence"/>
</dbReference>
<protein>
    <submittedName>
        <fullName evidence="3">Uncharacterized protein</fullName>
    </submittedName>
</protein>
<evidence type="ECO:0000256" key="2">
    <source>
        <dbReference type="SAM" id="MobiDB-lite"/>
    </source>
</evidence>
<dbReference type="EMBL" id="LAQI01000174">
    <property type="protein sequence ID" value="KKY16124.1"/>
    <property type="molecule type" value="Genomic_DNA"/>
</dbReference>
<accession>A0A0G2E000</accession>
<evidence type="ECO:0000313" key="4">
    <source>
        <dbReference type="Proteomes" id="UP000034182"/>
    </source>
</evidence>
<sequence>MVIKRISLSIRGGQAPHDAVAGFSPKSLGGHKQQYNAAPHTPHTNKTVQKSAAADEQAANGDAASKGLAADELAAFDVQMAHIFDVVENMITCFIEDSETKELKRQLQLAKEKAEWTEAAMGRLEERARELDDENVIWRRFADDLSGIV</sequence>
<proteinExistence type="predicted"/>
<evidence type="ECO:0000256" key="1">
    <source>
        <dbReference type="SAM" id="Coils"/>
    </source>
</evidence>
<reference evidence="3 4" key="2">
    <citation type="submission" date="2015-05" db="EMBL/GenBank/DDBJ databases">
        <title>Distinctive expansion of gene families associated with plant cell wall degradation and secondary metabolism in the genomes of grapevine trunk pathogens.</title>
        <authorList>
            <person name="Lawrence D.P."/>
            <person name="Travadon R."/>
            <person name="Rolshausen P.E."/>
            <person name="Baumgartner K."/>
        </authorList>
    </citation>
    <scope>NUCLEOTIDE SEQUENCE [LARGE SCALE GENOMIC DNA]</scope>
    <source>
        <strain evidence="3">DS831</strain>
    </source>
</reference>
<name>A0A0G2E000_9PEZI</name>
<feature type="coiled-coil region" evidence="1">
    <location>
        <begin position="100"/>
        <end position="134"/>
    </location>
</feature>